<dbReference type="EMBL" id="BGPR01023767">
    <property type="protein sequence ID" value="GBN91198.1"/>
    <property type="molecule type" value="Genomic_DNA"/>
</dbReference>
<dbReference type="EMBL" id="BGPR01023729">
    <property type="protein sequence ID" value="GBN91138.1"/>
    <property type="molecule type" value="Genomic_DNA"/>
</dbReference>
<dbReference type="AlphaFoldDB" id="A0A4Y2SS48"/>
<name>A0A4Y2SS48_ARAVE</name>
<gene>
    <name evidence="2" type="ORF">AVEN_129388_1</name>
    <name evidence="1" type="ORF">AVEN_210156_1</name>
</gene>
<accession>A0A4Y2SS48</accession>
<comment type="caution">
    <text evidence="2">The sequence shown here is derived from an EMBL/GenBank/DDBJ whole genome shotgun (WGS) entry which is preliminary data.</text>
</comment>
<sequence length="194" mass="21618">MFFQFSSTPRLSTDDQRLSLLPLGVCSLAKLFDARSECHKYPLHGGMGCLGFDIARTKEEARIKRSSCFVCGEEWSSVWMTVRRKSLHLHRKVTSLSGALREQHGTRAKPNLLMRYGGRNVSVPTDEQIPVDRGELAANPPTAVPAKITFPAILRARNRVVPSRLRRVAALRIAKDDANPATCVTDSIKRSYLA</sequence>
<evidence type="ECO:0000313" key="1">
    <source>
        <dbReference type="EMBL" id="GBN91138.1"/>
    </source>
</evidence>
<proteinExistence type="predicted"/>
<reference evidence="2 3" key="1">
    <citation type="journal article" date="2019" name="Sci. Rep.">
        <title>Orb-weaving spider Araneus ventricosus genome elucidates the spidroin gene catalogue.</title>
        <authorList>
            <person name="Kono N."/>
            <person name="Nakamura H."/>
            <person name="Ohtoshi R."/>
            <person name="Moran D.A.P."/>
            <person name="Shinohara A."/>
            <person name="Yoshida Y."/>
            <person name="Fujiwara M."/>
            <person name="Mori M."/>
            <person name="Tomita M."/>
            <person name="Arakawa K."/>
        </authorList>
    </citation>
    <scope>NUCLEOTIDE SEQUENCE [LARGE SCALE GENOMIC DNA]</scope>
</reference>
<evidence type="ECO:0000313" key="2">
    <source>
        <dbReference type="EMBL" id="GBN91198.1"/>
    </source>
</evidence>
<protein>
    <submittedName>
        <fullName evidence="2">Uncharacterized protein</fullName>
    </submittedName>
</protein>
<organism evidence="2 3">
    <name type="scientific">Araneus ventricosus</name>
    <name type="common">Orbweaver spider</name>
    <name type="synonym">Epeira ventricosa</name>
    <dbReference type="NCBI Taxonomy" id="182803"/>
    <lineage>
        <taxon>Eukaryota</taxon>
        <taxon>Metazoa</taxon>
        <taxon>Ecdysozoa</taxon>
        <taxon>Arthropoda</taxon>
        <taxon>Chelicerata</taxon>
        <taxon>Arachnida</taxon>
        <taxon>Araneae</taxon>
        <taxon>Araneomorphae</taxon>
        <taxon>Entelegynae</taxon>
        <taxon>Araneoidea</taxon>
        <taxon>Araneidae</taxon>
        <taxon>Araneus</taxon>
    </lineage>
</organism>
<dbReference type="Proteomes" id="UP000499080">
    <property type="component" value="Unassembled WGS sequence"/>
</dbReference>
<keyword evidence="3" id="KW-1185">Reference proteome</keyword>
<evidence type="ECO:0000313" key="3">
    <source>
        <dbReference type="Proteomes" id="UP000499080"/>
    </source>
</evidence>